<proteinExistence type="predicted"/>
<dbReference type="OrthoDB" id="9979440at2759"/>
<dbReference type="SUPFAM" id="SSF50729">
    <property type="entry name" value="PH domain-like"/>
    <property type="match status" value="1"/>
</dbReference>
<dbReference type="EnsemblMetazoa" id="XM_038204322.1">
    <property type="protein sequence ID" value="XP_038060250.1"/>
    <property type="gene ID" value="LOC119731235"/>
</dbReference>
<evidence type="ECO:0000256" key="1">
    <source>
        <dbReference type="SAM" id="MobiDB-lite"/>
    </source>
</evidence>
<dbReference type="GeneID" id="119731235"/>
<feature type="domain" description="PH" evidence="2">
    <location>
        <begin position="34"/>
        <end position="134"/>
    </location>
</feature>
<dbReference type="InterPro" id="IPR011993">
    <property type="entry name" value="PH-like_dom_sf"/>
</dbReference>
<accession>A0A914A8S3</accession>
<dbReference type="RefSeq" id="XP_038060250.1">
    <property type="nucleotide sequence ID" value="XM_038204322.1"/>
</dbReference>
<dbReference type="Proteomes" id="UP000887568">
    <property type="component" value="Unplaced"/>
</dbReference>
<feature type="region of interest" description="Disordered" evidence="1">
    <location>
        <begin position="169"/>
        <end position="191"/>
    </location>
</feature>
<protein>
    <recommendedName>
        <fullName evidence="2">PH domain-containing protein</fullName>
    </recommendedName>
</protein>
<dbReference type="OMA" id="FNTSSWE"/>
<name>A0A914A8S3_PATMI</name>
<reference evidence="3" key="1">
    <citation type="submission" date="2022-11" db="UniProtKB">
        <authorList>
            <consortium name="EnsemblMetazoa"/>
        </authorList>
    </citation>
    <scope>IDENTIFICATION</scope>
</reference>
<dbReference type="SMART" id="SM00233">
    <property type="entry name" value="PH"/>
    <property type="match status" value="1"/>
</dbReference>
<dbReference type="AlphaFoldDB" id="A0A914A8S3"/>
<evidence type="ECO:0000313" key="3">
    <source>
        <dbReference type="EnsemblMetazoa" id="XP_038060250.1"/>
    </source>
</evidence>
<organism evidence="3 4">
    <name type="scientific">Patiria miniata</name>
    <name type="common">Bat star</name>
    <name type="synonym">Asterina miniata</name>
    <dbReference type="NCBI Taxonomy" id="46514"/>
    <lineage>
        <taxon>Eukaryota</taxon>
        <taxon>Metazoa</taxon>
        <taxon>Echinodermata</taxon>
        <taxon>Eleutherozoa</taxon>
        <taxon>Asterozoa</taxon>
        <taxon>Asteroidea</taxon>
        <taxon>Valvatacea</taxon>
        <taxon>Valvatida</taxon>
        <taxon>Asterinidae</taxon>
        <taxon>Patiria</taxon>
    </lineage>
</organism>
<dbReference type="Gene3D" id="2.30.29.30">
    <property type="entry name" value="Pleckstrin-homology domain (PH domain)/Phosphotyrosine-binding domain (PTB)"/>
    <property type="match status" value="1"/>
</dbReference>
<evidence type="ECO:0000313" key="4">
    <source>
        <dbReference type="Proteomes" id="UP000887568"/>
    </source>
</evidence>
<sequence>MTSNFLTRLLKRGSGPPRPQVDMHALFTSAQMSTMILQGQLSVHEPWRRHKKKPKIVYVCLYTNDSSPFIVWYTDKAHKKPRGFFNVRGGKIAPVGEFSFQIAFKDKTSQIYKFNTSSWERREEWLHLLRKESRKEVQMPLIETICNQDYRVSQDDLAITMTAEQRARQQQLRPEWKGHRRTVSAGSPSPQRCVVQLQRSRSQPHIQKGRLIKRRPTVLEKHSPTLGQAVQNERRFIRTPEVCRS</sequence>
<evidence type="ECO:0000259" key="2">
    <source>
        <dbReference type="PROSITE" id="PS50003"/>
    </source>
</evidence>
<dbReference type="PROSITE" id="PS50003">
    <property type="entry name" value="PH_DOMAIN"/>
    <property type="match status" value="1"/>
</dbReference>
<keyword evidence="4" id="KW-1185">Reference proteome</keyword>
<dbReference type="InterPro" id="IPR001849">
    <property type="entry name" value="PH_domain"/>
</dbReference>